<gene>
    <name evidence="3" type="ORF">LIER_30940</name>
</gene>
<evidence type="ECO:0000313" key="4">
    <source>
        <dbReference type="Proteomes" id="UP001454036"/>
    </source>
</evidence>
<organism evidence="3 4">
    <name type="scientific">Lithospermum erythrorhizon</name>
    <name type="common">Purple gromwell</name>
    <name type="synonym">Lithospermum officinale var. erythrorhizon</name>
    <dbReference type="NCBI Taxonomy" id="34254"/>
    <lineage>
        <taxon>Eukaryota</taxon>
        <taxon>Viridiplantae</taxon>
        <taxon>Streptophyta</taxon>
        <taxon>Embryophyta</taxon>
        <taxon>Tracheophyta</taxon>
        <taxon>Spermatophyta</taxon>
        <taxon>Magnoliopsida</taxon>
        <taxon>eudicotyledons</taxon>
        <taxon>Gunneridae</taxon>
        <taxon>Pentapetalae</taxon>
        <taxon>asterids</taxon>
        <taxon>lamiids</taxon>
        <taxon>Boraginales</taxon>
        <taxon>Boraginaceae</taxon>
        <taxon>Boraginoideae</taxon>
        <taxon>Lithospermeae</taxon>
        <taxon>Lithospermum</taxon>
    </lineage>
</organism>
<evidence type="ECO:0000256" key="1">
    <source>
        <dbReference type="SAM" id="MobiDB-lite"/>
    </source>
</evidence>
<dbReference type="InterPro" id="IPR054722">
    <property type="entry name" value="PolX-like_BBD"/>
</dbReference>
<comment type="caution">
    <text evidence="3">The sequence shown here is derived from an EMBL/GenBank/DDBJ whole genome shotgun (WGS) entry which is preliminary data.</text>
</comment>
<name>A0AAV3RRP1_LITER</name>
<evidence type="ECO:0000313" key="3">
    <source>
        <dbReference type="EMBL" id="GAA0183550.1"/>
    </source>
</evidence>
<dbReference type="Proteomes" id="UP001454036">
    <property type="component" value="Unassembled WGS sequence"/>
</dbReference>
<keyword evidence="4" id="KW-1185">Reference proteome</keyword>
<dbReference type="Pfam" id="PF22936">
    <property type="entry name" value="Pol_BBD"/>
    <property type="match status" value="1"/>
</dbReference>
<dbReference type="InterPro" id="IPR036875">
    <property type="entry name" value="Znf_CCHC_sf"/>
</dbReference>
<reference evidence="3 4" key="1">
    <citation type="submission" date="2024-01" db="EMBL/GenBank/DDBJ databases">
        <title>The complete chloroplast genome sequence of Lithospermum erythrorhizon: insights into the phylogenetic relationship among Boraginaceae species and the maternal lineages of purple gromwells.</title>
        <authorList>
            <person name="Okada T."/>
            <person name="Watanabe K."/>
        </authorList>
    </citation>
    <scope>NUCLEOTIDE SEQUENCE [LARGE SCALE GENOMIC DNA]</scope>
</reference>
<dbReference type="AlphaFoldDB" id="A0AAV3RRP1"/>
<protein>
    <recommendedName>
        <fullName evidence="2">Retrovirus-related Pol polyprotein from transposon TNT 1-94-like beta-barrel domain-containing protein</fullName>
    </recommendedName>
</protein>
<dbReference type="GO" id="GO:0008270">
    <property type="term" value="F:zinc ion binding"/>
    <property type="evidence" value="ECO:0007669"/>
    <property type="project" value="InterPro"/>
</dbReference>
<proteinExistence type="predicted"/>
<dbReference type="EMBL" id="BAABME010011304">
    <property type="protein sequence ID" value="GAA0183550.1"/>
    <property type="molecule type" value="Genomic_DNA"/>
</dbReference>
<dbReference type="GO" id="GO:0003676">
    <property type="term" value="F:nucleic acid binding"/>
    <property type="evidence" value="ECO:0007669"/>
    <property type="project" value="InterPro"/>
</dbReference>
<accession>A0AAV3RRP1</accession>
<feature type="domain" description="Retrovirus-related Pol polyprotein from transposon TNT 1-94-like beta-barrel" evidence="2">
    <location>
        <begin position="152"/>
        <end position="193"/>
    </location>
</feature>
<evidence type="ECO:0000259" key="2">
    <source>
        <dbReference type="Pfam" id="PF22936"/>
    </source>
</evidence>
<dbReference type="SUPFAM" id="SSF57756">
    <property type="entry name" value="Retrovirus zinc finger-like domains"/>
    <property type="match status" value="1"/>
</dbReference>
<sequence>MEVDFNDEVQALWILGSLPDSWETLSVSLSVSVPDGTISKEMTKWFGRSGSADHHHSSSGEVLSCDHRKGKKKHIKTNPGKSKTSKKDDQCHYCNKMGHWKSKCYAFKRNVENSNVKGKKNEVNNVAVVNPYGDLIVVGSSDACHTSSGDDWVIDSGASFHITPHKSYFHNYKIGNYGEARMGNNGVSKIVGIRGCSSSIGAWKGVGARECSTYSGFLSQFNLIREIG</sequence>
<feature type="region of interest" description="Disordered" evidence="1">
    <location>
        <begin position="49"/>
        <end position="88"/>
    </location>
</feature>